<dbReference type="Proteomes" id="UP000199512">
    <property type="component" value="Unassembled WGS sequence"/>
</dbReference>
<reference evidence="2 3" key="1">
    <citation type="submission" date="2016-10" db="EMBL/GenBank/DDBJ databases">
        <authorList>
            <person name="de Groot N.N."/>
        </authorList>
    </citation>
    <scope>NUCLEOTIDE SEQUENCE [LARGE SCALE GENOMIC DNA]</scope>
    <source>
        <strain evidence="2 3">Calf135</strain>
    </source>
</reference>
<keyword evidence="1" id="KW-0472">Membrane</keyword>
<dbReference type="OrthoDB" id="9813172at2"/>
<dbReference type="NCBIfam" id="TIGR02206">
    <property type="entry name" value="intg_mem_TP0381"/>
    <property type="match status" value="1"/>
</dbReference>
<feature type="transmembrane region" description="Helical" evidence="1">
    <location>
        <begin position="53"/>
        <end position="72"/>
    </location>
</feature>
<accession>A0A1H8KK47</accession>
<proteinExistence type="predicted"/>
<sequence>MNNLENSMQYFFRIAEDPNYIPNSYLSMFCLLAWAVVFLIGYKTNLDKINKSYIRGLGFILFSLQISVTIWFLFSRKNPLEDSLPLYFCRMSSLILGVALIRNKINGKFTNFFALFSVFGASIALLIPDMERYNFPHFTGISFIIIHSILLLTSVYIVKNSESILSNKDMFKLAALIIVPIHIINLIFGSNYSYTMILPSILAALPEELSVAVVFSVSIFVVMSIQKLKLIKWGKIEEDKLILSVDDVSFNEDSFEELDMNTARFNIEN</sequence>
<feature type="transmembrane region" description="Helical" evidence="1">
    <location>
        <begin position="109"/>
        <end position="127"/>
    </location>
</feature>
<dbReference type="EMBL" id="FODF01000032">
    <property type="protein sequence ID" value="SEN92936.1"/>
    <property type="molecule type" value="Genomic_DNA"/>
</dbReference>
<dbReference type="InterPro" id="IPR011737">
    <property type="entry name" value="CHP02206_TP0381"/>
</dbReference>
<dbReference type="RefSeq" id="WP_091976179.1">
    <property type="nucleotide sequence ID" value="NZ_FODF01000032.1"/>
</dbReference>
<organism evidence="2 3">
    <name type="scientific">Peptostreptococcus russellii</name>
    <dbReference type="NCBI Taxonomy" id="215200"/>
    <lineage>
        <taxon>Bacteria</taxon>
        <taxon>Bacillati</taxon>
        <taxon>Bacillota</taxon>
        <taxon>Clostridia</taxon>
        <taxon>Peptostreptococcales</taxon>
        <taxon>Peptostreptococcaceae</taxon>
        <taxon>Peptostreptococcus</taxon>
    </lineage>
</organism>
<evidence type="ECO:0000313" key="3">
    <source>
        <dbReference type="Proteomes" id="UP000199512"/>
    </source>
</evidence>
<evidence type="ECO:0000313" key="2">
    <source>
        <dbReference type="EMBL" id="SEN92936.1"/>
    </source>
</evidence>
<dbReference type="AlphaFoldDB" id="A0A1H8KK47"/>
<feature type="transmembrane region" description="Helical" evidence="1">
    <location>
        <begin position="170"/>
        <end position="189"/>
    </location>
</feature>
<dbReference type="Pfam" id="PF14808">
    <property type="entry name" value="TMEM164"/>
    <property type="match status" value="1"/>
</dbReference>
<name>A0A1H8KK47_9FIRM</name>
<gene>
    <name evidence="2" type="ORF">SAMN05216454_1328</name>
</gene>
<feature type="transmembrane region" description="Helical" evidence="1">
    <location>
        <begin position="139"/>
        <end position="158"/>
    </location>
</feature>
<dbReference type="STRING" id="215200.SAMN05216454_1328"/>
<evidence type="ECO:0000256" key="1">
    <source>
        <dbReference type="SAM" id="Phobius"/>
    </source>
</evidence>
<protein>
    <submittedName>
        <fullName evidence="2">Conserved hypothetical integral membrane protein TIGR02206</fullName>
    </submittedName>
</protein>
<keyword evidence="1" id="KW-0812">Transmembrane</keyword>
<keyword evidence="3" id="KW-1185">Reference proteome</keyword>
<keyword evidence="1" id="KW-1133">Transmembrane helix</keyword>
<feature type="transmembrane region" description="Helical" evidence="1">
    <location>
        <begin position="209"/>
        <end position="225"/>
    </location>
</feature>
<feature type="transmembrane region" description="Helical" evidence="1">
    <location>
        <begin position="20"/>
        <end position="41"/>
    </location>
</feature>